<keyword evidence="2" id="KW-0255">Endonuclease</keyword>
<dbReference type="Proteomes" id="UP001201273">
    <property type="component" value="Unassembled WGS sequence"/>
</dbReference>
<comment type="caution">
    <text evidence="2">The sequence shown here is derived from an EMBL/GenBank/DDBJ whole genome shotgun (WGS) entry which is preliminary data.</text>
</comment>
<dbReference type="EMBL" id="JAIMJA010000046">
    <property type="protein sequence ID" value="MCE2597366.1"/>
    <property type="molecule type" value="Genomic_DNA"/>
</dbReference>
<feature type="domain" description="Type VII secretion system protein EssD-like" evidence="1">
    <location>
        <begin position="104"/>
        <end position="162"/>
    </location>
</feature>
<dbReference type="InterPro" id="IPR044927">
    <property type="entry name" value="Endonuclea_NS_2"/>
</dbReference>
<reference evidence="2 3" key="1">
    <citation type="journal article" date="2022" name="Environ. Microbiol. Rep.">
        <title>Eco-phylogenetic analyses reveal divergent evolution of vitamin B12 metabolism in the marine bacterial family 'Psychromonadaceae'.</title>
        <authorList>
            <person name="Jin X."/>
            <person name="Yang Y."/>
            <person name="Cao H."/>
            <person name="Gao B."/>
            <person name="Zhao Z."/>
        </authorList>
    </citation>
    <scope>NUCLEOTIDE SEQUENCE [LARGE SCALE GENOMIC DNA]</scope>
    <source>
        <strain evidence="2 3">MKS20</strain>
    </source>
</reference>
<dbReference type="PROSITE" id="PS50818">
    <property type="entry name" value="INTEIN_C_TER"/>
    <property type="match status" value="1"/>
</dbReference>
<keyword evidence="3" id="KW-1185">Reference proteome</keyword>
<dbReference type="NCBIfam" id="TIGR01443">
    <property type="entry name" value="intein_Cterm"/>
    <property type="match status" value="1"/>
</dbReference>
<sequence length="205" mass="22823">MLVQVVSLEKELEPDTVYNIEVADFHTYFVGELKVLVHNDNCGNLEIVIGNQGGNHARWVVDGNGHPLEVSGKLTEDFGGAAAGNFRSSLEEAQALLTGRKGLSADEGGHLIAHRFMKDQGLKNLFPQNGNFNRGSFKVLENDYARALRVPGTEISFSHKLSSFDDIGRPNVLKVRTNIFRGGDLFDRIRHTFSNETGTQYTRRY</sequence>
<proteinExistence type="predicted"/>
<gene>
    <name evidence="2" type="ORF">K6Y31_21575</name>
</gene>
<dbReference type="Gene3D" id="2.170.16.10">
    <property type="entry name" value="Hedgehog/Intein (Hint) domain"/>
    <property type="match status" value="1"/>
</dbReference>
<evidence type="ECO:0000313" key="3">
    <source>
        <dbReference type="Proteomes" id="UP001201273"/>
    </source>
</evidence>
<protein>
    <submittedName>
        <fullName evidence="2">DNA/RNA non-specific endonuclease</fullName>
    </submittedName>
</protein>
<dbReference type="Pfam" id="PF13930">
    <property type="entry name" value="Endonuclea_NS_2"/>
    <property type="match status" value="1"/>
</dbReference>
<dbReference type="InterPro" id="IPR030934">
    <property type="entry name" value="Intein_C"/>
</dbReference>
<keyword evidence="2" id="KW-0378">Hydrolase</keyword>
<evidence type="ECO:0000313" key="2">
    <source>
        <dbReference type="EMBL" id="MCE2597366.1"/>
    </source>
</evidence>
<evidence type="ECO:0000259" key="1">
    <source>
        <dbReference type="Pfam" id="PF13930"/>
    </source>
</evidence>
<organism evidence="2 3">
    <name type="scientific">Motilimonas cestriensis</name>
    <dbReference type="NCBI Taxonomy" id="2742685"/>
    <lineage>
        <taxon>Bacteria</taxon>
        <taxon>Pseudomonadati</taxon>
        <taxon>Pseudomonadota</taxon>
        <taxon>Gammaproteobacteria</taxon>
        <taxon>Alteromonadales</taxon>
        <taxon>Alteromonadales genera incertae sedis</taxon>
        <taxon>Motilimonas</taxon>
    </lineage>
</organism>
<name>A0ABS8WHX6_9GAMM</name>
<dbReference type="GO" id="GO:0004519">
    <property type="term" value="F:endonuclease activity"/>
    <property type="evidence" value="ECO:0007669"/>
    <property type="project" value="UniProtKB-KW"/>
</dbReference>
<accession>A0ABS8WHX6</accession>
<keyword evidence="2" id="KW-0540">Nuclease</keyword>